<dbReference type="FunFam" id="3.10.310.10:FF:000003">
    <property type="entry name" value="Proline racemase"/>
    <property type="match status" value="1"/>
</dbReference>
<dbReference type="EC" id="4.2.1.77" evidence="3"/>
<evidence type="ECO:0000313" key="5">
    <source>
        <dbReference type="Proteomes" id="UP000507470"/>
    </source>
</evidence>
<dbReference type="SUPFAM" id="SSF54506">
    <property type="entry name" value="Diaminopimelate epimerase-like"/>
    <property type="match status" value="2"/>
</dbReference>
<dbReference type="EMBL" id="CACVKT020000161">
    <property type="protein sequence ID" value="CAC5356609.1"/>
    <property type="molecule type" value="Genomic_DNA"/>
</dbReference>
<comment type="similarity">
    <text evidence="2">Belongs to the proline racemase family.</text>
</comment>
<dbReference type="PANTHER" id="PTHR33442:SF1">
    <property type="entry name" value="TRANS-3-HYDROXY-L-PROLINE DEHYDRATASE"/>
    <property type="match status" value="1"/>
</dbReference>
<dbReference type="AlphaFoldDB" id="A0A6J7ZVD0"/>
<accession>A0A6J7ZVD0</accession>
<evidence type="ECO:0000256" key="3">
    <source>
        <dbReference type="ARBA" id="ARBA00013105"/>
    </source>
</evidence>
<dbReference type="SFLD" id="SFLDS00028">
    <property type="entry name" value="Proline_Racemase"/>
    <property type="match status" value="1"/>
</dbReference>
<gene>
    <name evidence="4" type="ORF">MCOR_671</name>
</gene>
<proteinExistence type="inferred from homology"/>
<protein>
    <recommendedName>
        <fullName evidence="3">trans-L-3-hydroxyproline dehydratase</fullName>
        <ecNumber evidence="3">4.2.1.77</ecNumber>
    </recommendedName>
</protein>
<comment type="catalytic activity">
    <reaction evidence="1">
        <text>trans-3-hydroxy-L-proline = 1-pyrroline-2-carboxylate + H2O</text>
        <dbReference type="Rhea" id="RHEA:10320"/>
        <dbReference type="ChEBI" id="CHEBI:15377"/>
        <dbReference type="ChEBI" id="CHEBI:39785"/>
        <dbReference type="ChEBI" id="CHEBI:57938"/>
        <dbReference type="EC" id="4.2.1.77"/>
    </reaction>
</comment>
<sequence length="558" mass="61611">MWEPRGHFDLFAVLLVPPDQPEADIGAIFMDNEGYCPMCGDATISLGRYIVDKGIARNPIVPQTVVKIQCPCGLIEARVQNDGKKTGAVSFLSVPSFLYEKDELRKHYKVVHPENRDASMSYIYGIIVTDDKDEYSKEVGRAPCGSGSSSRIAQQFGRGLLKMDQTKIFESRTGGRYRATPLQAVKCGEYDAVVVEVSENGYYTGSSSFSLEDDDDNTQPIRDMATFVTTEMHTCGQPIRIIEKGFPKILGDTLRKKMDYLIQEHDHLRKLLMWEPRGHFDLIGVILVQPDHPEADIGAIFMHNEGYGPMCGDATISLGRYLVDKGIVRNPSIPKTVVKIQCPCGLVEARVQNDGKKTGAVSFFSVPSFLYEKDVSVHVSEFGQIVVDIAYGGGFYAIVPASQFNLEHKCSCSKLKEFAGALLDELRTNYKVVHPENNDACNSYIYGIIVTDGKYGHDEEVTTNFTLYADKAVGRAPCGSGSSARIAQQFSRGLIKLDQTRIFESRTGGRYRATPVKAVKCGDFCAVVVEMSGNGYYTGTSSFSLEENDEIGKGFLMS</sequence>
<dbReference type="Proteomes" id="UP000507470">
    <property type="component" value="Unassembled WGS sequence"/>
</dbReference>
<dbReference type="Gene3D" id="3.10.310.10">
    <property type="entry name" value="Diaminopimelate Epimerase, Chain A, domain 1"/>
    <property type="match status" value="4"/>
</dbReference>
<keyword evidence="5" id="KW-1185">Reference proteome</keyword>
<organism evidence="4 5">
    <name type="scientific">Mytilus coruscus</name>
    <name type="common">Sea mussel</name>
    <dbReference type="NCBI Taxonomy" id="42192"/>
    <lineage>
        <taxon>Eukaryota</taxon>
        <taxon>Metazoa</taxon>
        <taxon>Spiralia</taxon>
        <taxon>Lophotrochozoa</taxon>
        <taxon>Mollusca</taxon>
        <taxon>Bivalvia</taxon>
        <taxon>Autobranchia</taxon>
        <taxon>Pteriomorphia</taxon>
        <taxon>Mytilida</taxon>
        <taxon>Mytiloidea</taxon>
        <taxon>Mytilidae</taxon>
        <taxon>Mytilinae</taxon>
        <taxon>Mytilus</taxon>
    </lineage>
</organism>
<dbReference type="InterPro" id="IPR008794">
    <property type="entry name" value="Pro_racemase_fam"/>
</dbReference>
<dbReference type="GO" id="GO:0050346">
    <property type="term" value="F:trans-L-3-hydroxyproline dehydratase activity"/>
    <property type="evidence" value="ECO:0007669"/>
    <property type="project" value="UniProtKB-EC"/>
</dbReference>
<evidence type="ECO:0000256" key="1">
    <source>
        <dbReference type="ARBA" id="ARBA00001148"/>
    </source>
</evidence>
<dbReference type="OrthoDB" id="6409228at2759"/>
<evidence type="ECO:0000313" key="4">
    <source>
        <dbReference type="EMBL" id="CAC5356609.1"/>
    </source>
</evidence>
<dbReference type="Pfam" id="PF05544">
    <property type="entry name" value="Pro_racemase"/>
    <property type="match status" value="2"/>
</dbReference>
<reference evidence="4 5" key="1">
    <citation type="submission" date="2020-06" db="EMBL/GenBank/DDBJ databases">
        <authorList>
            <person name="Li R."/>
            <person name="Bekaert M."/>
        </authorList>
    </citation>
    <scope>NUCLEOTIDE SEQUENCE [LARGE SCALE GENOMIC DNA]</scope>
    <source>
        <strain evidence="5">wild</strain>
    </source>
</reference>
<keyword evidence="4" id="KW-0456">Lyase</keyword>
<evidence type="ECO:0000256" key="2">
    <source>
        <dbReference type="ARBA" id="ARBA00007529"/>
    </source>
</evidence>
<dbReference type="PANTHER" id="PTHR33442">
    <property type="entry name" value="TRANS-3-HYDROXY-L-PROLINE DEHYDRATASE"/>
    <property type="match status" value="1"/>
</dbReference>
<name>A0A6J7ZVD0_MYTCO</name>